<dbReference type="Pfam" id="PF04324">
    <property type="entry name" value="Fer2_BFD"/>
    <property type="match status" value="1"/>
</dbReference>
<dbReference type="Pfam" id="PF01266">
    <property type="entry name" value="DAO"/>
    <property type="match status" value="1"/>
</dbReference>
<dbReference type="SUPFAM" id="SSF54373">
    <property type="entry name" value="FAD-linked reductases, C-terminal domain"/>
    <property type="match status" value="1"/>
</dbReference>
<feature type="domain" description="BFD-like [2Fe-2S]-binding" evidence="2">
    <location>
        <begin position="398"/>
        <end position="452"/>
    </location>
</feature>
<proteinExistence type="predicted"/>
<dbReference type="EMBL" id="VTPS01000003">
    <property type="protein sequence ID" value="TZE83013.1"/>
    <property type="molecule type" value="Genomic_DNA"/>
</dbReference>
<dbReference type="SUPFAM" id="SSF51905">
    <property type="entry name" value="FAD/NAD(P)-binding domain"/>
    <property type="match status" value="1"/>
</dbReference>
<dbReference type="InterPro" id="IPR036188">
    <property type="entry name" value="FAD/NAD-bd_sf"/>
</dbReference>
<dbReference type="InterPro" id="IPR041854">
    <property type="entry name" value="BFD-like_2Fe2S-bd_dom_sf"/>
</dbReference>
<name>A0A5D8QHH0_9THEO</name>
<comment type="caution">
    <text evidence="3">The sequence shown here is derived from an EMBL/GenBank/DDBJ whole genome shotgun (WGS) entry which is preliminary data.</text>
</comment>
<sequence length="487" mass="53800">MYDVLIIGGGVTGSAIAREMSRYKLNICLLEKEEDVCTGTSKANSAIIHAGYDPEPGTLKARLNVRGNAMFDELCENLDIPFKRNGSLVVAFSEEEMKKVRDLYDRGIKNGVPDMEIIDRERLKKLEPNISDDAIGALYARTAGVICPFTLTIAMAENAAMNGVEFFFNSPVTGIDKHEGYFTVHTPDNVFEARYVINAAGLYADEINNMVGGEPFKIRPRKGEYLILDKVEGDVAHTVIFQVPTKMGKGILVTPTVHGNLMLGPTAEDIEDKEFRETTPEGIQKAIEGAMKTTRAFNLRNVITTFTGVRPVPDTEDFIIGESKLVPGFINASGIESPGLTSAPAIAEMVVDIVKEAGLHMEEKPDFNPKRRPVIRFNELTDEEKKEVIKQNPAYGHVICRCETITEGEIIDAIRRPVGARSLDGIKRRTRAQTGRCQAGFCTPRVAEILARELNMTLSDVTKFGGNSKLLLYRVKELLKEDGEKNV</sequence>
<evidence type="ECO:0000259" key="1">
    <source>
        <dbReference type="Pfam" id="PF01266"/>
    </source>
</evidence>
<dbReference type="PANTHER" id="PTHR42720">
    <property type="entry name" value="GLYCEROL-3-PHOSPHATE DEHYDROGENASE"/>
    <property type="match status" value="1"/>
</dbReference>
<dbReference type="Gene3D" id="3.30.9.10">
    <property type="entry name" value="D-Amino Acid Oxidase, subunit A, domain 2"/>
    <property type="match status" value="1"/>
</dbReference>
<dbReference type="Gene3D" id="3.50.50.60">
    <property type="entry name" value="FAD/NAD(P)-binding domain"/>
    <property type="match status" value="1"/>
</dbReference>
<accession>A0A5D8QHH0</accession>
<dbReference type="InterPro" id="IPR006076">
    <property type="entry name" value="FAD-dep_OxRdtase"/>
</dbReference>
<dbReference type="Proteomes" id="UP000322976">
    <property type="component" value="Unassembled WGS sequence"/>
</dbReference>
<evidence type="ECO:0000313" key="4">
    <source>
        <dbReference type="Proteomes" id="UP000322976"/>
    </source>
</evidence>
<dbReference type="Gene3D" id="1.10.10.1100">
    <property type="entry name" value="BFD-like [2Fe-2S]-binding domain"/>
    <property type="match status" value="1"/>
</dbReference>
<dbReference type="InterPro" id="IPR007419">
    <property type="entry name" value="BFD-like_2Fe2S-bd_dom"/>
</dbReference>
<dbReference type="InterPro" id="IPR052745">
    <property type="entry name" value="G3P_Oxidase/Oxidoreductase"/>
</dbReference>
<dbReference type="PANTHER" id="PTHR42720:SF1">
    <property type="entry name" value="GLYCEROL 3-PHOSPHATE OXIDASE"/>
    <property type="match status" value="1"/>
</dbReference>
<reference evidence="3 4" key="1">
    <citation type="submission" date="2019-08" db="EMBL/GenBank/DDBJ databases">
        <title>Calorimonas adulescens gen. nov., sp. nov., an anaerobic thermophilic bacterium from Sakhalin hot spring.</title>
        <authorList>
            <person name="Khomyakova M.A."/>
            <person name="Merkel A.Y."/>
            <person name="Novikov A."/>
            <person name="Bonch-Osmolovskaya E.A."/>
            <person name="Slobodkin A.I."/>
        </authorList>
    </citation>
    <scope>NUCLEOTIDE SEQUENCE [LARGE SCALE GENOMIC DNA]</scope>
    <source>
        <strain evidence="3 4">A05MB</strain>
    </source>
</reference>
<feature type="domain" description="FAD dependent oxidoreductase" evidence="1">
    <location>
        <begin position="3"/>
        <end position="352"/>
    </location>
</feature>
<dbReference type="RefSeq" id="WP_149544570.1">
    <property type="nucleotide sequence ID" value="NZ_VTPS01000003.1"/>
</dbReference>
<keyword evidence="4" id="KW-1185">Reference proteome</keyword>
<gene>
    <name evidence="3" type="ORF">FWJ32_03430</name>
</gene>
<dbReference type="AlphaFoldDB" id="A0A5D8QHH0"/>
<evidence type="ECO:0000313" key="3">
    <source>
        <dbReference type="EMBL" id="TZE83013.1"/>
    </source>
</evidence>
<evidence type="ECO:0000259" key="2">
    <source>
        <dbReference type="Pfam" id="PF04324"/>
    </source>
</evidence>
<protein>
    <submittedName>
        <fullName evidence="3">NAD(P)/FAD-dependent oxidoreductase</fullName>
    </submittedName>
</protein>
<organism evidence="3 4">
    <name type="scientific">Calorimonas adulescens</name>
    <dbReference type="NCBI Taxonomy" id="2606906"/>
    <lineage>
        <taxon>Bacteria</taxon>
        <taxon>Bacillati</taxon>
        <taxon>Bacillota</taxon>
        <taxon>Clostridia</taxon>
        <taxon>Thermoanaerobacterales</taxon>
        <taxon>Thermoanaerobacteraceae</taxon>
        <taxon>Calorimonas</taxon>
    </lineage>
</organism>
<dbReference type="CDD" id="cd19946">
    <property type="entry name" value="GlpA-like_Fer2_BFD-like"/>
    <property type="match status" value="1"/>
</dbReference>